<dbReference type="EMBL" id="KZ149957">
    <property type="protein sequence ID" value="PZC76452.1"/>
    <property type="molecule type" value="Genomic_DNA"/>
</dbReference>
<dbReference type="AlphaFoldDB" id="A0A2W1BN02"/>
<dbReference type="Proteomes" id="UP000249218">
    <property type="component" value="Unassembled WGS sequence"/>
</dbReference>
<dbReference type="OrthoDB" id="7736237at2759"/>
<gene>
    <name evidence="1" type="primary">HaOG204543</name>
    <name evidence="1" type="ORF">B5X24_HaOG204543</name>
</gene>
<evidence type="ECO:0000313" key="1">
    <source>
        <dbReference type="EMBL" id="PZC76452.1"/>
    </source>
</evidence>
<protein>
    <submittedName>
        <fullName evidence="1">Uncharacterized protein</fullName>
    </submittedName>
</protein>
<accession>A0A2W1BN02</accession>
<keyword evidence="2" id="KW-1185">Reference proteome</keyword>
<proteinExistence type="predicted"/>
<sequence>MNLGIRSYFPKALPSLRLTIVRAELGRALGIMPFKIVRTLEKGKYSHWIVPATWESNNIVKWPKRNISKLVKCDDYLPDPDWRQIKCRVKRNNIPTYKDAERELENLLCVTDTDEEQINDKMTKSNKQEVNLNALVEQLVCITFRFQFKLL</sequence>
<name>A0A2W1BN02_HELAM</name>
<reference evidence="1 2" key="1">
    <citation type="journal article" date="2017" name="BMC Biol.">
        <title>Genomic innovations, transcriptional plasticity and gene loss underlying the evolution and divergence of two highly polyphagous and invasive Helicoverpa pest species.</title>
        <authorList>
            <person name="Pearce S.L."/>
            <person name="Clarke D.F."/>
            <person name="East P.D."/>
            <person name="Elfekih S."/>
            <person name="Gordon K.H."/>
            <person name="Jermiin L.S."/>
            <person name="McGaughran A."/>
            <person name="Oakeshott J.G."/>
            <person name="Papanikolaou A."/>
            <person name="Perera O.P."/>
            <person name="Rane R.V."/>
            <person name="Richards S."/>
            <person name="Tay W.T."/>
            <person name="Walsh T.K."/>
            <person name="Anderson A."/>
            <person name="Anderson C.J."/>
            <person name="Asgari S."/>
            <person name="Board P.G."/>
            <person name="Bretschneider A."/>
            <person name="Campbell P.M."/>
            <person name="Chertemps T."/>
            <person name="Christeller J.T."/>
            <person name="Coppin C.W."/>
            <person name="Downes S.J."/>
            <person name="Duan G."/>
            <person name="Farnsworth C.A."/>
            <person name="Good R.T."/>
            <person name="Han L.B."/>
            <person name="Han Y.C."/>
            <person name="Hatje K."/>
            <person name="Horne I."/>
            <person name="Huang Y.P."/>
            <person name="Hughes D.S."/>
            <person name="Jacquin-Joly E."/>
            <person name="James W."/>
            <person name="Jhangiani S."/>
            <person name="Kollmar M."/>
            <person name="Kuwar S.S."/>
            <person name="Li S."/>
            <person name="Liu N.Y."/>
            <person name="Maibeche M.T."/>
            <person name="Miller J.R."/>
            <person name="Montagne N."/>
            <person name="Perry T."/>
            <person name="Qu J."/>
            <person name="Song S.V."/>
            <person name="Sutton G.G."/>
            <person name="Vogel H."/>
            <person name="Walenz B.P."/>
            <person name="Xu W."/>
            <person name="Zhang H.J."/>
            <person name="Zou Z."/>
            <person name="Batterham P."/>
            <person name="Edwards O.R."/>
            <person name="Feyereisen R."/>
            <person name="Gibbs R.A."/>
            <person name="Heckel D.G."/>
            <person name="McGrath A."/>
            <person name="Robin C."/>
            <person name="Scherer S.E."/>
            <person name="Worley K.C."/>
            <person name="Wu Y.D."/>
        </authorList>
    </citation>
    <scope>NUCLEOTIDE SEQUENCE [LARGE SCALE GENOMIC DNA]</scope>
    <source>
        <strain evidence="1">Harm_GR_Male_#8</strain>
        <tissue evidence="1">Whole organism</tissue>
    </source>
</reference>
<organism evidence="1 2">
    <name type="scientific">Helicoverpa armigera</name>
    <name type="common">Cotton bollworm</name>
    <name type="synonym">Heliothis armigera</name>
    <dbReference type="NCBI Taxonomy" id="29058"/>
    <lineage>
        <taxon>Eukaryota</taxon>
        <taxon>Metazoa</taxon>
        <taxon>Ecdysozoa</taxon>
        <taxon>Arthropoda</taxon>
        <taxon>Hexapoda</taxon>
        <taxon>Insecta</taxon>
        <taxon>Pterygota</taxon>
        <taxon>Neoptera</taxon>
        <taxon>Endopterygota</taxon>
        <taxon>Lepidoptera</taxon>
        <taxon>Glossata</taxon>
        <taxon>Ditrysia</taxon>
        <taxon>Noctuoidea</taxon>
        <taxon>Noctuidae</taxon>
        <taxon>Heliothinae</taxon>
        <taxon>Helicoverpa</taxon>
    </lineage>
</organism>
<evidence type="ECO:0000313" key="2">
    <source>
        <dbReference type="Proteomes" id="UP000249218"/>
    </source>
</evidence>